<dbReference type="EMBL" id="CP040396">
    <property type="protein sequence ID" value="QCT01499.1"/>
    <property type="molecule type" value="Genomic_DNA"/>
</dbReference>
<reference evidence="1 2" key="1">
    <citation type="submission" date="2019-05" db="EMBL/GenBank/DDBJ databases">
        <authorList>
            <person name="Chen C."/>
        </authorList>
    </citation>
    <scope>NUCLEOTIDE SEQUENCE [LARGE SCALE GENOMIC DNA]</scope>
    <source>
        <strain evidence="1 2">HB172198</strain>
    </source>
</reference>
<evidence type="ECO:0000313" key="1">
    <source>
        <dbReference type="EMBL" id="QCT01499.1"/>
    </source>
</evidence>
<name>A0A4P8XMJ6_9BACL</name>
<gene>
    <name evidence="1" type="ORF">E6C60_0778</name>
</gene>
<dbReference type="Proteomes" id="UP000300879">
    <property type="component" value="Chromosome"/>
</dbReference>
<dbReference type="AlphaFoldDB" id="A0A4P8XMJ6"/>
<accession>A0A4P8XMJ6</accession>
<sequence>MTKQAPVHVHDGEMAPDLIKTVTAENDVQFFMLDAGYDQKKAKKLRCPHATGKVDCPLGMTAYSSSNYGMVVKIDVKDDLKRYSSPHRDTKR</sequence>
<protein>
    <submittedName>
        <fullName evidence="1">Transposase IS4 family protein</fullName>
    </submittedName>
</protein>
<evidence type="ECO:0000313" key="2">
    <source>
        <dbReference type="Proteomes" id="UP000300879"/>
    </source>
</evidence>
<dbReference type="RefSeq" id="WP_397332404.1">
    <property type="nucleotide sequence ID" value="NZ_CP040396.1"/>
</dbReference>
<proteinExistence type="predicted"/>
<dbReference type="KEGG" id="palo:E6C60_0778"/>
<keyword evidence="2" id="KW-1185">Reference proteome</keyword>
<organism evidence="1 2">
    <name type="scientific">Paenibacillus algicola</name>
    <dbReference type="NCBI Taxonomy" id="2565926"/>
    <lineage>
        <taxon>Bacteria</taxon>
        <taxon>Bacillati</taxon>
        <taxon>Bacillota</taxon>
        <taxon>Bacilli</taxon>
        <taxon>Bacillales</taxon>
        <taxon>Paenibacillaceae</taxon>
        <taxon>Paenibacillus</taxon>
    </lineage>
</organism>